<dbReference type="GO" id="GO:0071555">
    <property type="term" value="P:cell wall organization"/>
    <property type="evidence" value="ECO:0007669"/>
    <property type="project" value="UniProtKB-UniRule"/>
</dbReference>
<evidence type="ECO:0000256" key="3">
    <source>
        <dbReference type="ARBA" id="ARBA00022960"/>
    </source>
</evidence>
<name>A0A1M6W0Q8_9BACL</name>
<feature type="domain" description="L,D-TPase catalytic" evidence="7">
    <location>
        <begin position="226"/>
        <end position="342"/>
    </location>
</feature>
<accession>A0A1M6W0Q8</accession>
<dbReference type="RefSeq" id="WP_072874997.1">
    <property type="nucleotide sequence ID" value="NZ_FRAF01000025.1"/>
</dbReference>
<dbReference type="GO" id="GO:0005576">
    <property type="term" value="C:extracellular region"/>
    <property type="evidence" value="ECO:0007669"/>
    <property type="project" value="TreeGrafter"/>
</dbReference>
<evidence type="ECO:0000256" key="2">
    <source>
        <dbReference type="ARBA" id="ARBA00022679"/>
    </source>
</evidence>
<dbReference type="GO" id="GO:0016740">
    <property type="term" value="F:transferase activity"/>
    <property type="evidence" value="ECO:0007669"/>
    <property type="project" value="UniProtKB-KW"/>
</dbReference>
<dbReference type="InterPro" id="IPR038063">
    <property type="entry name" value="Transpep_catalytic_dom"/>
</dbReference>
<dbReference type="InterPro" id="IPR050979">
    <property type="entry name" value="LD-transpeptidase"/>
</dbReference>
<dbReference type="PANTHER" id="PTHR30582">
    <property type="entry name" value="L,D-TRANSPEPTIDASE"/>
    <property type="match status" value="1"/>
</dbReference>
<keyword evidence="5 6" id="KW-0961">Cell wall biogenesis/degradation</keyword>
<organism evidence="8 9">
    <name type="scientific">Alicyclobacillus tolerans</name>
    <dbReference type="NCBI Taxonomy" id="90970"/>
    <lineage>
        <taxon>Bacteria</taxon>
        <taxon>Bacillati</taxon>
        <taxon>Bacillota</taxon>
        <taxon>Bacilli</taxon>
        <taxon>Bacillales</taxon>
        <taxon>Alicyclobacillaceae</taxon>
        <taxon>Alicyclobacillus</taxon>
    </lineage>
</organism>
<dbReference type="EMBL" id="FRAF01000025">
    <property type="protein sequence ID" value="SHK87310.1"/>
    <property type="molecule type" value="Genomic_DNA"/>
</dbReference>
<dbReference type="CDD" id="cd16913">
    <property type="entry name" value="YkuD_like"/>
    <property type="match status" value="1"/>
</dbReference>
<dbReference type="Gene3D" id="2.40.440.10">
    <property type="entry name" value="L,D-transpeptidase catalytic domain-like"/>
    <property type="match status" value="1"/>
</dbReference>
<dbReference type="Proteomes" id="UP000184016">
    <property type="component" value="Unassembled WGS sequence"/>
</dbReference>
<keyword evidence="2" id="KW-0808">Transferase</keyword>
<dbReference type="STRING" id="1830138.SAMN05443507_12519"/>
<dbReference type="Pfam" id="PF03734">
    <property type="entry name" value="YkuD"/>
    <property type="match status" value="1"/>
</dbReference>
<evidence type="ECO:0000256" key="4">
    <source>
        <dbReference type="ARBA" id="ARBA00022984"/>
    </source>
</evidence>
<evidence type="ECO:0000256" key="6">
    <source>
        <dbReference type="PROSITE-ProRule" id="PRU01373"/>
    </source>
</evidence>
<proteinExistence type="predicted"/>
<dbReference type="AlphaFoldDB" id="A0A1M6W0Q8"/>
<feature type="active site" description="Proton donor/acceptor" evidence="6">
    <location>
        <position position="303"/>
    </location>
</feature>
<evidence type="ECO:0000256" key="1">
    <source>
        <dbReference type="ARBA" id="ARBA00004752"/>
    </source>
</evidence>
<feature type="active site" description="Nucleophile" evidence="6">
    <location>
        <position position="318"/>
    </location>
</feature>
<dbReference type="Gene3D" id="2.60.40.3710">
    <property type="match status" value="1"/>
</dbReference>
<gene>
    <name evidence="8" type="ORF">SAMN05443507_12519</name>
</gene>
<keyword evidence="3 6" id="KW-0133">Cell shape</keyword>
<sequence length="343" mass="37998">MKSRSIFGCVVAIWVALATYFGGGMLMAPRTRENLQVLPQITQFNVLKGISLHFNHRVQSLKWRIDGKTYQESLAVPQDTLWLKASMQQHQFNQLTLLSAVDREGQHLQHSVTIAGWTPKPLHVTTDPGIWQLEVSQDGPFWFHFSAPVKNPQSLQHDLSFQPAVAGNVEWKNSTTAEFIPNQPLPATERVVMLLHGGKHSIVSTTGQFLPVAQVVRPFVTATPLSIVVREGTPETLTVYQGQQAIFKTLCNTGVDNATPLGHFYIRFKSPVVNMKGVNPNGTHYDDPGVKWVMSFDGNIAIHGFPRPSYGFPQSAGCVELPVNIAKKLYSMVHIGTPVTIEA</sequence>
<dbReference type="PROSITE" id="PS52029">
    <property type="entry name" value="LD_TPASE"/>
    <property type="match status" value="1"/>
</dbReference>
<dbReference type="SUPFAM" id="SSF141523">
    <property type="entry name" value="L,D-transpeptidase catalytic domain-like"/>
    <property type="match status" value="1"/>
</dbReference>
<evidence type="ECO:0000313" key="8">
    <source>
        <dbReference type="EMBL" id="SHK87310.1"/>
    </source>
</evidence>
<dbReference type="UniPathway" id="UPA00219"/>
<dbReference type="GO" id="GO:0008360">
    <property type="term" value="P:regulation of cell shape"/>
    <property type="evidence" value="ECO:0007669"/>
    <property type="project" value="UniProtKB-UniRule"/>
</dbReference>
<keyword evidence="4 6" id="KW-0573">Peptidoglycan synthesis</keyword>
<comment type="pathway">
    <text evidence="1 6">Cell wall biogenesis; peptidoglycan biosynthesis.</text>
</comment>
<dbReference type="PANTHER" id="PTHR30582:SF2">
    <property type="entry name" value="L,D-TRANSPEPTIDASE YCIB-RELATED"/>
    <property type="match status" value="1"/>
</dbReference>
<dbReference type="GO" id="GO:0071972">
    <property type="term" value="F:peptidoglycan L,D-transpeptidase activity"/>
    <property type="evidence" value="ECO:0007669"/>
    <property type="project" value="TreeGrafter"/>
</dbReference>
<evidence type="ECO:0000259" key="7">
    <source>
        <dbReference type="PROSITE" id="PS52029"/>
    </source>
</evidence>
<protein>
    <submittedName>
        <fullName evidence="8">L,D-transpeptidase catalytic domain</fullName>
    </submittedName>
</protein>
<dbReference type="InterPro" id="IPR005490">
    <property type="entry name" value="LD_TPept_cat_dom"/>
</dbReference>
<dbReference type="OrthoDB" id="463216at2"/>
<dbReference type="GO" id="GO:0018104">
    <property type="term" value="P:peptidoglycan-protein cross-linking"/>
    <property type="evidence" value="ECO:0007669"/>
    <property type="project" value="TreeGrafter"/>
</dbReference>
<evidence type="ECO:0000256" key="5">
    <source>
        <dbReference type="ARBA" id="ARBA00023316"/>
    </source>
</evidence>
<reference evidence="9" key="1">
    <citation type="submission" date="2016-11" db="EMBL/GenBank/DDBJ databases">
        <authorList>
            <person name="Varghese N."/>
            <person name="Submissions S."/>
        </authorList>
    </citation>
    <scope>NUCLEOTIDE SEQUENCE [LARGE SCALE GENOMIC DNA]</scope>
    <source>
        <strain evidence="9">USBA-503</strain>
    </source>
</reference>
<keyword evidence="9" id="KW-1185">Reference proteome</keyword>
<evidence type="ECO:0000313" key="9">
    <source>
        <dbReference type="Proteomes" id="UP000184016"/>
    </source>
</evidence>